<dbReference type="EC" id="2.7.1.71" evidence="3 11"/>
<dbReference type="GO" id="GO:0005524">
    <property type="term" value="F:ATP binding"/>
    <property type="evidence" value="ECO:0007669"/>
    <property type="project" value="UniProtKB-UniRule"/>
</dbReference>
<feature type="binding site" evidence="11">
    <location>
        <position position="160"/>
    </location>
    <ligand>
        <name>substrate</name>
    </ligand>
</feature>
<dbReference type="NCBIfam" id="NF010552">
    <property type="entry name" value="PRK13946.1"/>
    <property type="match status" value="1"/>
</dbReference>
<evidence type="ECO:0000256" key="8">
    <source>
        <dbReference type="ARBA" id="ARBA00022840"/>
    </source>
</evidence>
<keyword evidence="8 11" id="KW-0067">ATP-binding</keyword>
<dbReference type="PRINTS" id="PR01100">
    <property type="entry name" value="SHIKIMTKNASE"/>
</dbReference>
<dbReference type="InterPro" id="IPR027417">
    <property type="entry name" value="P-loop_NTPase"/>
</dbReference>
<evidence type="ECO:0000256" key="7">
    <source>
        <dbReference type="ARBA" id="ARBA00022777"/>
    </source>
</evidence>
<accession>A0A2W5V9U9</accession>
<dbReference type="PANTHER" id="PTHR21087">
    <property type="entry name" value="SHIKIMATE KINASE"/>
    <property type="match status" value="1"/>
</dbReference>
<dbReference type="Pfam" id="PF01202">
    <property type="entry name" value="SKI"/>
    <property type="match status" value="1"/>
</dbReference>
<dbReference type="GO" id="GO:0008652">
    <property type="term" value="P:amino acid biosynthetic process"/>
    <property type="evidence" value="ECO:0007669"/>
    <property type="project" value="UniProtKB-KW"/>
</dbReference>
<dbReference type="GO" id="GO:0005829">
    <property type="term" value="C:cytosol"/>
    <property type="evidence" value="ECO:0007669"/>
    <property type="project" value="TreeGrafter"/>
</dbReference>
<gene>
    <name evidence="11" type="primary">aroK</name>
    <name evidence="12" type="ORF">DI526_13600</name>
</gene>
<evidence type="ECO:0000256" key="11">
    <source>
        <dbReference type="HAMAP-Rule" id="MF_00109"/>
    </source>
</evidence>
<dbReference type="CDD" id="cd00464">
    <property type="entry name" value="SK"/>
    <property type="match status" value="1"/>
</dbReference>
<reference evidence="12 13" key="1">
    <citation type="submission" date="2017-08" db="EMBL/GenBank/DDBJ databases">
        <title>Infants hospitalized years apart are colonized by the same room-sourced microbial strains.</title>
        <authorList>
            <person name="Brooks B."/>
            <person name="Olm M.R."/>
            <person name="Firek B.A."/>
            <person name="Baker R."/>
            <person name="Thomas B.C."/>
            <person name="Morowitz M.J."/>
            <person name="Banfield J.F."/>
        </authorList>
    </citation>
    <scope>NUCLEOTIDE SEQUENCE [LARGE SCALE GENOMIC DNA]</scope>
    <source>
        <strain evidence="12">S2_003_000_R2_4</strain>
    </source>
</reference>
<comment type="subunit">
    <text evidence="11">Monomer.</text>
</comment>
<dbReference type="GO" id="GO:0009073">
    <property type="term" value="P:aromatic amino acid family biosynthetic process"/>
    <property type="evidence" value="ECO:0007669"/>
    <property type="project" value="UniProtKB-KW"/>
</dbReference>
<feature type="binding site" evidence="11">
    <location>
        <position position="57"/>
    </location>
    <ligand>
        <name>substrate</name>
    </ligand>
</feature>
<dbReference type="GO" id="GO:0009423">
    <property type="term" value="P:chorismate biosynthetic process"/>
    <property type="evidence" value="ECO:0007669"/>
    <property type="project" value="UniProtKB-UniRule"/>
</dbReference>
<dbReference type="Gene3D" id="3.40.50.300">
    <property type="entry name" value="P-loop containing nucleotide triphosphate hydrolases"/>
    <property type="match status" value="1"/>
</dbReference>
<keyword evidence="6 11" id="KW-0547">Nucleotide-binding</keyword>
<evidence type="ECO:0000256" key="5">
    <source>
        <dbReference type="ARBA" id="ARBA00022679"/>
    </source>
</evidence>
<evidence type="ECO:0000256" key="2">
    <source>
        <dbReference type="ARBA" id="ARBA00006997"/>
    </source>
</evidence>
<dbReference type="UniPathway" id="UPA00053">
    <property type="reaction ID" value="UER00088"/>
</dbReference>
<dbReference type="GO" id="GO:0004765">
    <property type="term" value="F:shikimate kinase activity"/>
    <property type="evidence" value="ECO:0007669"/>
    <property type="project" value="UniProtKB-UniRule"/>
</dbReference>
<comment type="caution">
    <text evidence="11">Lacks conserved residue(s) required for the propagation of feature annotation.</text>
</comment>
<comment type="catalytic activity">
    <reaction evidence="10 11">
        <text>shikimate + ATP = 3-phosphoshikimate + ADP + H(+)</text>
        <dbReference type="Rhea" id="RHEA:13121"/>
        <dbReference type="ChEBI" id="CHEBI:15378"/>
        <dbReference type="ChEBI" id="CHEBI:30616"/>
        <dbReference type="ChEBI" id="CHEBI:36208"/>
        <dbReference type="ChEBI" id="CHEBI:145989"/>
        <dbReference type="ChEBI" id="CHEBI:456216"/>
        <dbReference type="EC" id="2.7.1.71"/>
    </reaction>
</comment>
<keyword evidence="7 11" id="KW-0418">Kinase</keyword>
<proteinExistence type="inferred from homology"/>
<keyword evidence="11" id="KW-0460">Magnesium</keyword>
<dbReference type="PROSITE" id="PS01128">
    <property type="entry name" value="SHIKIMATE_KINASE"/>
    <property type="match status" value="1"/>
</dbReference>
<evidence type="ECO:0000256" key="4">
    <source>
        <dbReference type="ARBA" id="ARBA00022605"/>
    </source>
</evidence>
<feature type="binding site" evidence="11">
    <location>
        <position position="141"/>
    </location>
    <ligand>
        <name>ATP</name>
        <dbReference type="ChEBI" id="CHEBI:30616"/>
    </ligand>
</feature>
<comment type="subcellular location">
    <subcellularLocation>
        <location evidence="11">Cytoplasm</location>
    </subcellularLocation>
</comment>
<comment type="similarity">
    <text evidence="2 11">Belongs to the shikimate kinase family.</text>
</comment>
<comment type="cofactor">
    <cofactor evidence="11">
        <name>Mg(2+)</name>
        <dbReference type="ChEBI" id="CHEBI:18420"/>
    </cofactor>
    <text evidence="11">Binds 1 Mg(2+) ion per subunit.</text>
</comment>
<comment type="caution">
    <text evidence="12">The sequence shown here is derived from an EMBL/GenBank/DDBJ whole genome shotgun (WGS) entry which is preliminary data.</text>
</comment>
<keyword evidence="4 11" id="KW-0028">Amino-acid biosynthesis</keyword>
<comment type="pathway">
    <text evidence="1 11">Metabolic intermediate biosynthesis; chorismate biosynthesis; chorismate from D-erythrose 4-phosphate and phosphoenolpyruvate: step 5/7.</text>
</comment>
<evidence type="ECO:0000256" key="3">
    <source>
        <dbReference type="ARBA" id="ARBA00012154"/>
    </source>
</evidence>
<evidence type="ECO:0000256" key="6">
    <source>
        <dbReference type="ARBA" id="ARBA00022741"/>
    </source>
</evidence>
<evidence type="ECO:0000313" key="12">
    <source>
        <dbReference type="EMBL" id="PZR33396.1"/>
    </source>
</evidence>
<dbReference type="RefSeq" id="WP_304278902.1">
    <property type="nucleotide sequence ID" value="NZ_QFQZ01000042.1"/>
</dbReference>
<feature type="binding site" evidence="11">
    <location>
        <position position="81"/>
    </location>
    <ligand>
        <name>substrate</name>
    </ligand>
</feature>
<evidence type="ECO:0000313" key="13">
    <source>
        <dbReference type="Proteomes" id="UP000249393"/>
    </source>
</evidence>
<feature type="binding site" evidence="11">
    <location>
        <position position="39"/>
    </location>
    <ligand>
        <name>Mg(2+)</name>
        <dbReference type="ChEBI" id="CHEBI:18420"/>
    </ligand>
</feature>
<dbReference type="InterPro" id="IPR023000">
    <property type="entry name" value="Shikimate_kinase_CS"/>
</dbReference>
<keyword evidence="9 11" id="KW-0057">Aromatic amino acid biosynthesis</keyword>
<sequence>MTESHPSDDKALVRHRPEDLAPLRHKTIVLVGLMGVGKSSVGRRLAHVLDLPFRDADNEVEAAAGRSISEIFAELGEAAFRDGERRVIARLLDEPPHVLATGGGAFVNPETRALINDKALSVWLKADVELLARRVGRKDTRPLLKGKDPVAVLTELARIRNPAYAEAQVHVQTGDTPHGVAVDAILAALHERQVQGASSE</sequence>
<evidence type="ECO:0000256" key="1">
    <source>
        <dbReference type="ARBA" id="ARBA00004842"/>
    </source>
</evidence>
<evidence type="ECO:0000256" key="10">
    <source>
        <dbReference type="ARBA" id="ARBA00048567"/>
    </source>
</evidence>
<feature type="binding site" evidence="11">
    <location>
        <position position="103"/>
    </location>
    <ligand>
        <name>substrate</name>
    </ligand>
</feature>
<dbReference type="InterPro" id="IPR000623">
    <property type="entry name" value="Shikimate_kinase/TSH1"/>
</dbReference>
<dbReference type="AlphaFoldDB" id="A0A2W5V9U9"/>
<comment type="function">
    <text evidence="11">Catalyzes the specific phosphorylation of the 3-hydroxyl group of shikimic acid using ATP as a cosubstrate.</text>
</comment>
<dbReference type="EMBL" id="QFQZ01000042">
    <property type="protein sequence ID" value="PZR33396.1"/>
    <property type="molecule type" value="Genomic_DNA"/>
</dbReference>
<protein>
    <recommendedName>
        <fullName evidence="3 11">Shikimate kinase</fullName>
        <shortName evidence="11">SK</shortName>
        <ecNumber evidence="3 11">2.7.1.71</ecNumber>
    </recommendedName>
</protein>
<keyword evidence="11" id="KW-0479">Metal-binding</keyword>
<dbReference type="GO" id="GO:0000287">
    <property type="term" value="F:magnesium ion binding"/>
    <property type="evidence" value="ECO:0007669"/>
    <property type="project" value="UniProtKB-UniRule"/>
</dbReference>
<name>A0A2W5V9U9_9CAUL</name>
<dbReference type="SUPFAM" id="SSF52540">
    <property type="entry name" value="P-loop containing nucleoside triphosphate hydrolases"/>
    <property type="match status" value="1"/>
</dbReference>
<organism evidence="12 13">
    <name type="scientific">Caulobacter segnis</name>
    <dbReference type="NCBI Taxonomy" id="88688"/>
    <lineage>
        <taxon>Bacteria</taxon>
        <taxon>Pseudomonadati</taxon>
        <taxon>Pseudomonadota</taxon>
        <taxon>Alphaproteobacteria</taxon>
        <taxon>Caulobacterales</taxon>
        <taxon>Caulobacteraceae</taxon>
        <taxon>Caulobacter</taxon>
    </lineage>
</organism>
<dbReference type="HAMAP" id="MF_00109">
    <property type="entry name" value="Shikimate_kinase"/>
    <property type="match status" value="1"/>
</dbReference>
<evidence type="ECO:0000256" key="9">
    <source>
        <dbReference type="ARBA" id="ARBA00023141"/>
    </source>
</evidence>
<keyword evidence="5 11" id="KW-0808">Transferase</keyword>
<feature type="binding site" evidence="11">
    <location>
        <begin position="35"/>
        <end position="40"/>
    </location>
    <ligand>
        <name>ATP</name>
        <dbReference type="ChEBI" id="CHEBI:30616"/>
    </ligand>
</feature>
<keyword evidence="11" id="KW-0963">Cytoplasm</keyword>
<dbReference type="Proteomes" id="UP000249393">
    <property type="component" value="Unassembled WGS sequence"/>
</dbReference>
<dbReference type="InterPro" id="IPR031322">
    <property type="entry name" value="Shikimate/glucono_kinase"/>
</dbReference>
<dbReference type="PANTHER" id="PTHR21087:SF16">
    <property type="entry name" value="SHIKIMATE KINASE 1, CHLOROPLASTIC"/>
    <property type="match status" value="1"/>
</dbReference>